<dbReference type="Pfam" id="PF00753">
    <property type="entry name" value="Lactamase_B"/>
    <property type="match status" value="1"/>
</dbReference>
<dbReference type="PANTHER" id="PTHR46233:SF3">
    <property type="entry name" value="HYDROXYACYLGLUTATHIONE HYDROLASE GLOC"/>
    <property type="match status" value="1"/>
</dbReference>
<dbReference type="InterPro" id="IPR051453">
    <property type="entry name" value="MBL_Glyoxalase_II"/>
</dbReference>
<evidence type="ECO:0000256" key="4">
    <source>
        <dbReference type="ARBA" id="ARBA00022833"/>
    </source>
</evidence>
<dbReference type="InterPro" id="IPR001279">
    <property type="entry name" value="Metallo-B-lactamas"/>
</dbReference>
<organism evidence="6 7">
    <name type="scientific">Treponema pedis</name>
    <dbReference type="NCBI Taxonomy" id="409322"/>
    <lineage>
        <taxon>Bacteria</taxon>
        <taxon>Pseudomonadati</taxon>
        <taxon>Spirochaetota</taxon>
        <taxon>Spirochaetia</taxon>
        <taxon>Spirochaetales</taxon>
        <taxon>Treponemataceae</taxon>
        <taxon>Treponema</taxon>
    </lineage>
</organism>
<evidence type="ECO:0000313" key="7">
    <source>
        <dbReference type="Proteomes" id="UP000593915"/>
    </source>
</evidence>
<dbReference type="SUPFAM" id="SSF56281">
    <property type="entry name" value="Metallo-hydrolase/oxidoreductase"/>
    <property type="match status" value="1"/>
</dbReference>
<evidence type="ECO:0000256" key="3">
    <source>
        <dbReference type="ARBA" id="ARBA00022801"/>
    </source>
</evidence>
<dbReference type="AlphaFoldDB" id="A0A7S7AWE7"/>
<dbReference type="InterPro" id="IPR036866">
    <property type="entry name" value="RibonucZ/Hydroxyglut_hydro"/>
</dbReference>
<feature type="domain" description="Metallo-beta-lactamase" evidence="5">
    <location>
        <begin position="12"/>
        <end position="197"/>
    </location>
</feature>
<dbReference type="PANTHER" id="PTHR46233">
    <property type="entry name" value="HYDROXYACYLGLUTATHIONE HYDROLASE GLOC"/>
    <property type="match status" value="1"/>
</dbReference>
<evidence type="ECO:0000313" key="6">
    <source>
        <dbReference type="EMBL" id="QOW60604.1"/>
    </source>
</evidence>
<evidence type="ECO:0000256" key="2">
    <source>
        <dbReference type="ARBA" id="ARBA00022723"/>
    </source>
</evidence>
<dbReference type="RefSeq" id="WP_024469162.1">
    <property type="nucleotide sequence ID" value="NZ_CP045670.1"/>
</dbReference>
<dbReference type="GO" id="GO:0046872">
    <property type="term" value="F:metal ion binding"/>
    <property type="evidence" value="ECO:0007669"/>
    <property type="project" value="UniProtKB-KW"/>
</dbReference>
<keyword evidence="4" id="KW-0862">Zinc</keyword>
<accession>A0A7S7AWE7</accession>
<dbReference type="GO" id="GO:0016787">
    <property type="term" value="F:hydrolase activity"/>
    <property type="evidence" value="ECO:0007669"/>
    <property type="project" value="UniProtKB-KW"/>
</dbReference>
<sequence>MEITEIYTGPLFVKTWAIPLNEKTVLLVDPGGADEELIQYLDRKNPERLEIMLTHGHFDHLGGVPDLVLKYPGSSVWIHPADAHYLGVHGKENHIACFKQIRAERYIAALKTDLPEPTGFLNDGDEVNGFTVIHTPGHTEGSVCFWKKDEGFAFVGDTLFFRSHGRTDLMGGSEEKLIASLKKLMTLPDNTIAYPGHGSNTTIGAERARIEKM</sequence>
<comment type="cofactor">
    <cofactor evidence="1">
        <name>Zn(2+)</name>
        <dbReference type="ChEBI" id="CHEBI:29105"/>
    </cofactor>
</comment>
<evidence type="ECO:0000259" key="5">
    <source>
        <dbReference type="SMART" id="SM00849"/>
    </source>
</evidence>
<name>A0A7S7AWE7_9SPIR</name>
<evidence type="ECO:0000256" key="1">
    <source>
        <dbReference type="ARBA" id="ARBA00001947"/>
    </source>
</evidence>
<dbReference type="Gene3D" id="3.60.15.10">
    <property type="entry name" value="Ribonuclease Z/Hydroxyacylglutathione hydrolase-like"/>
    <property type="match status" value="1"/>
</dbReference>
<protein>
    <submittedName>
        <fullName evidence="6">MBL fold metallo-hydrolase</fullName>
    </submittedName>
</protein>
<dbReference type="CDD" id="cd06262">
    <property type="entry name" value="metallo-hydrolase-like_MBL-fold"/>
    <property type="match status" value="1"/>
</dbReference>
<dbReference type="SMART" id="SM00849">
    <property type="entry name" value="Lactamase_B"/>
    <property type="match status" value="1"/>
</dbReference>
<gene>
    <name evidence="6" type="ORF">IFE08_12485</name>
</gene>
<dbReference type="EMBL" id="CP061839">
    <property type="protein sequence ID" value="QOW60604.1"/>
    <property type="molecule type" value="Genomic_DNA"/>
</dbReference>
<keyword evidence="2" id="KW-0479">Metal-binding</keyword>
<proteinExistence type="predicted"/>
<dbReference type="Proteomes" id="UP000593915">
    <property type="component" value="Chromosome"/>
</dbReference>
<reference evidence="6 7" key="1">
    <citation type="submission" date="2020-09" db="EMBL/GenBank/DDBJ databases">
        <title>Characterization of Treponema spp. from bovine digital dermatitis in Korea.</title>
        <authorList>
            <person name="Espiritu H.M."/>
            <person name="Cho Y.I."/>
            <person name="Mamuad L."/>
        </authorList>
    </citation>
    <scope>NUCLEOTIDE SEQUENCE [LARGE SCALE GENOMIC DNA]</scope>
    <source>
        <strain evidence="6 7">KS1</strain>
    </source>
</reference>
<keyword evidence="3 6" id="KW-0378">Hydrolase</keyword>